<keyword evidence="6" id="KW-0460">Magnesium</keyword>
<dbReference type="VEuPathDB" id="TriTrypDB:TEOVI_000638000"/>
<keyword evidence="14" id="KW-1185">Reference proteome</keyword>
<dbReference type="Gene3D" id="3.40.1110.10">
    <property type="entry name" value="Calcium-transporting ATPase, cytoplasmic domain N"/>
    <property type="match status" value="1"/>
</dbReference>
<dbReference type="SFLD" id="SFLDS00003">
    <property type="entry name" value="Haloacid_Dehalogenase"/>
    <property type="match status" value="1"/>
</dbReference>
<evidence type="ECO:0000313" key="14">
    <source>
        <dbReference type="Proteomes" id="UP000195570"/>
    </source>
</evidence>
<feature type="region of interest" description="Disordered" evidence="10">
    <location>
        <begin position="888"/>
        <end position="918"/>
    </location>
</feature>
<dbReference type="SUPFAM" id="SSF56784">
    <property type="entry name" value="HAD-like"/>
    <property type="match status" value="1"/>
</dbReference>
<dbReference type="InterPro" id="IPR023298">
    <property type="entry name" value="ATPase_P-typ_TM_dom_sf"/>
</dbReference>
<evidence type="ECO:0000256" key="11">
    <source>
        <dbReference type="SAM" id="Phobius"/>
    </source>
</evidence>
<dbReference type="SUPFAM" id="SSF81665">
    <property type="entry name" value="Calcium ATPase, transmembrane domain M"/>
    <property type="match status" value="1"/>
</dbReference>
<feature type="transmembrane region" description="Helical" evidence="11">
    <location>
        <begin position="396"/>
        <end position="415"/>
    </location>
</feature>
<organism evidence="13 14">
    <name type="scientific">Trypanosoma equiperdum</name>
    <dbReference type="NCBI Taxonomy" id="5694"/>
    <lineage>
        <taxon>Eukaryota</taxon>
        <taxon>Discoba</taxon>
        <taxon>Euglenozoa</taxon>
        <taxon>Kinetoplastea</taxon>
        <taxon>Metakinetoplastina</taxon>
        <taxon>Trypanosomatida</taxon>
        <taxon>Trypanosomatidae</taxon>
        <taxon>Trypanosoma</taxon>
    </lineage>
</organism>
<dbReference type="InterPro" id="IPR018303">
    <property type="entry name" value="ATPase_P-typ_P_site"/>
</dbReference>
<dbReference type="InterPro" id="IPR023214">
    <property type="entry name" value="HAD_sf"/>
</dbReference>
<name>A0A1G4HYE8_TRYEQ</name>
<evidence type="ECO:0000256" key="5">
    <source>
        <dbReference type="ARBA" id="ARBA00022840"/>
    </source>
</evidence>
<evidence type="ECO:0000256" key="6">
    <source>
        <dbReference type="ARBA" id="ARBA00022842"/>
    </source>
</evidence>
<dbReference type="EC" id="3.6.3.-" evidence="13"/>
<dbReference type="EMBL" id="CZPT02000043">
    <property type="protein sequence ID" value="SCU64312.1"/>
    <property type="molecule type" value="Genomic_DNA"/>
</dbReference>
<dbReference type="SUPFAM" id="SSF81660">
    <property type="entry name" value="Metal cation-transporting ATPase, ATP-binding domain N"/>
    <property type="match status" value="1"/>
</dbReference>
<feature type="compositionally biased region" description="Basic and acidic residues" evidence="10">
    <location>
        <begin position="962"/>
        <end position="972"/>
    </location>
</feature>
<keyword evidence="13" id="KW-0378">Hydrolase</keyword>
<feature type="transmembrane region" description="Helical" evidence="11">
    <location>
        <begin position="223"/>
        <end position="242"/>
    </location>
</feature>
<keyword evidence="4" id="KW-0547">Nucleotide-binding</keyword>
<keyword evidence="8 11" id="KW-1133">Transmembrane helix</keyword>
<dbReference type="PANTHER" id="PTHR45630">
    <property type="entry name" value="CATION-TRANSPORTING ATPASE-RELATED"/>
    <property type="match status" value="1"/>
</dbReference>
<feature type="transmembrane region" description="Helical" evidence="11">
    <location>
        <begin position="197"/>
        <end position="217"/>
    </location>
</feature>
<dbReference type="PANTHER" id="PTHR45630:SF7">
    <property type="entry name" value="ENDOPLASMIC RETICULUM TRANSMEMBRANE HELIX TRANSLOCASE"/>
    <property type="match status" value="1"/>
</dbReference>
<evidence type="ECO:0000256" key="7">
    <source>
        <dbReference type="ARBA" id="ARBA00022967"/>
    </source>
</evidence>
<dbReference type="Pfam" id="PF00122">
    <property type="entry name" value="E1-E2_ATPase"/>
    <property type="match status" value="1"/>
</dbReference>
<dbReference type="RefSeq" id="XP_067076092.1">
    <property type="nucleotide sequence ID" value="XM_067219991.1"/>
</dbReference>
<dbReference type="GeneID" id="92380314"/>
<keyword evidence="7" id="KW-1278">Translocase</keyword>
<dbReference type="GO" id="GO:0016787">
    <property type="term" value="F:hydrolase activity"/>
    <property type="evidence" value="ECO:0007669"/>
    <property type="project" value="UniProtKB-KW"/>
</dbReference>
<dbReference type="InterPro" id="IPR023299">
    <property type="entry name" value="ATPase_P-typ_cyto_dom_N"/>
</dbReference>
<evidence type="ECO:0000256" key="1">
    <source>
        <dbReference type="ARBA" id="ARBA00004141"/>
    </source>
</evidence>
<dbReference type="GO" id="GO:0005524">
    <property type="term" value="F:ATP binding"/>
    <property type="evidence" value="ECO:0007669"/>
    <property type="project" value="UniProtKB-KW"/>
</dbReference>
<feature type="transmembrane region" description="Helical" evidence="11">
    <location>
        <begin position="21"/>
        <end position="40"/>
    </location>
</feature>
<dbReference type="Proteomes" id="UP000195570">
    <property type="component" value="Unassembled WGS sequence"/>
</dbReference>
<gene>
    <name evidence="13" type="ORF">TEOVI_000638000</name>
</gene>
<dbReference type="NCBIfam" id="TIGR01657">
    <property type="entry name" value="P-ATPase-V"/>
    <property type="match status" value="1"/>
</dbReference>
<keyword evidence="2 11" id="KW-0812">Transmembrane</keyword>
<feature type="transmembrane region" description="Helical" evidence="11">
    <location>
        <begin position="60"/>
        <end position="82"/>
    </location>
</feature>
<dbReference type="InterPro" id="IPR059000">
    <property type="entry name" value="ATPase_P-type_domA"/>
</dbReference>
<reference evidence="13" key="1">
    <citation type="submission" date="2016-09" db="EMBL/GenBank/DDBJ databases">
        <authorList>
            <person name="Hebert L."/>
            <person name="Moumen B."/>
        </authorList>
    </citation>
    <scope>NUCLEOTIDE SEQUENCE [LARGE SCALE GENOMIC DNA]</scope>
    <source>
        <strain evidence="13">OVI</strain>
    </source>
</reference>
<dbReference type="GO" id="GO:0019829">
    <property type="term" value="F:ATPase-coupled monoatomic cation transmembrane transporter activity"/>
    <property type="evidence" value="ECO:0007669"/>
    <property type="project" value="TreeGrafter"/>
</dbReference>
<evidence type="ECO:0000256" key="10">
    <source>
        <dbReference type="SAM" id="MobiDB-lite"/>
    </source>
</evidence>
<dbReference type="Gene3D" id="2.70.150.10">
    <property type="entry name" value="Calcium-transporting ATPase, cytoplasmic transduction domain A"/>
    <property type="match status" value="1"/>
</dbReference>
<evidence type="ECO:0000256" key="3">
    <source>
        <dbReference type="ARBA" id="ARBA00022723"/>
    </source>
</evidence>
<evidence type="ECO:0000256" key="8">
    <source>
        <dbReference type="ARBA" id="ARBA00022989"/>
    </source>
</evidence>
<accession>A0A1G4HYE8</accession>
<comment type="subcellular location">
    <subcellularLocation>
        <location evidence="1">Membrane</location>
        <topology evidence="1">Multi-pass membrane protein</topology>
    </subcellularLocation>
</comment>
<feature type="transmembrane region" description="Helical" evidence="11">
    <location>
        <begin position="1235"/>
        <end position="1257"/>
    </location>
</feature>
<evidence type="ECO:0000256" key="4">
    <source>
        <dbReference type="ARBA" id="ARBA00022741"/>
    </source>
</evidence>
<dbReference type="InterPro" id="IPR006544">
    <property type="entry name" value="P-type_TPase_V"/>
</dbReference>
<keyword evidence="5" id="KW-0067">ATP-binding</keyword>
<feature type="compositionally biased region" description="Low complexity" evidence="10">
    <location>
        <begin position="575"/>
        <end position="591"/>
    </location>
</feature>
<feature type="transmembrane region" description="Helical" evidence="11">
    <location>
        <begin position="1194"/>
        <end position="1211"/>
    </location>
</feature>
<dbReference type="InterPro" id="IPR044492">
    <property type="entry name" value="P_typ_ATPase_HD_dom"/>
</dbReference>
<protein>
    <submittedName>
        <fullName evidence="13">Cation-transporting ATPase, putative</fullName>
        <ecNumber evidence="13">3.6.3.-</ecNumber>
    </submittedName>
</protein>
<feature type="domain" description="P-type ATPase A" evidence="12">
    <location>
        <begin position="260"/>
        <end position="381"/>
    </location>
</feature>
<dbReference type="Pfam" id="PF13246">
    <property type="entry name" value="Cation_ATPase"/>
    <property type="match status" value="1"/>
</dbReference>
<dbReference type="Gene3D" id="3.40.50.1000">
    <property type="entry name" value="HAD superfamily/HAD-like"/>
    <property type="match status" value="1"/>
</dbReference>
<dbReference type="FunFam" id="3.40.50.1000:FF:000378">
    <property type="entry name" value="Cation-transporting ATPase"/>
    <property type="match status" value="1"/>
</dbReference>
<evidence type="ECO:0000256" key="9">
    <source>
        <dbReference type="ARBA" id="ARBA00023136"/>
    </source>
</evidence>
<feature type="region of interest" description="Disordered" evidence="10">
    <location>
        <begin position="962"/>
        <end position="982"/>
    </location>
</feature>
<dbReference type="GO" id="GO:0046872">
    <property type="term" value="F:metal ion binding"/>
    <property type="evidence" value="ECO:0007669"/>
    <property type="project" value="UniProtKB-KW"/>
</dbReference>
<dbReference type="SFLD" id="SFLDF00027">
    <property type="entry name" value="p-type_atpase"/>
    <property type="match status" value="1"/>
</dbReference>
<evidence type="ECO:0000313" key="13">
    <source>
        <dbReference type="EMBL" id="SCU64312.1"/>
    </source>
</evidence>
<keyword evidence="3" id="KW-0479">Metal-binding</keyword>
<dbReference type="InterPro" id="IPR008250">
    <property type="entry name" value="ATPase_P-typ_transduc_dom_A_sf"/>
</dbReference>
<dbReference type="GO" id="GO:0005789">
    <property type="term" value="C:endoplasmic reticulum membrane"/>
    <property type="evidence" value="ECO:0007669"/>
    <property type="project" value="TreeGrafter"/>
</dbReference>
<dbReference type="GO" id="GO:0006874">
    <property type="term" value="P:intracellular calcium ion homeostasis"/>
    <property type="evidence" value="ECO:0007669"/>
    <property type="project" value="TreeGrafter"/>
</dbReference>
<dbReference type="Gene3D" id="1.20.1110.10">
    <property type="entry name" value="Calcium-transporting ATPase, transmembrane domain"/>
    <property type="match status" value="1"/>
</dbReference>
<dbReference type="GO" id="GO:0015662">
    <property type="term" value="F:P-type ion transporter activity"/>
    <property type="evidence" value="ECO:0007669"/>
    <property type="project" value="TreeGrafter"/>
</dbReference>
<dbReference type="PRINTS" id="PR00119">
    <property type="entry name" value="CATATPASE"/>
</dbReference>
<evidence type="ECO:0000259" key="12">
    <source>
        <dbReference type="Pfam" id="PF00122"/>
    </source>
</evidence>
<feature type="compositionally biased region" description="Basic and acidic residues" evidence="10">
    <location>
        <begin position="899"/>
        <end position="915"/>
    </location>
</feature>
<dbReference type="SUPFAM" id="SSF81653">
    <property type="entry name" value="Calcium ATPase, transduction domain A"/>
    <property type="match status" value="1"/>
</dbReference>
<proteinExistence type="predicted"/>
<comment type="caution">
    <text evidence="13">The sequence shown here is derived from an EMBL/GenBank/DDBJ whole genome shotgun (WGS) entry which is preliminary data.</text>
</comment>
<feature type="transmembrane region" description="Helical" evidence="11">
    <location>
        <begin position="1163"/>
        <end position="1182"/>
    </location>
</feature>
<keyword evidence="9 11" id="KW-0472">Membrane</keyword>
<feature type="region of interest" description="Disordered" evidence="10">
    <location>
        <begin position="566"/>
        <end position="596"/>
    </location>
</feature>
<dbReference type="PROSITE" id="PS00154">
    <property type="entry name" value="ATPASE_E1_E2"/>
    <property type="match status" value="1"/>
</dbReference>
<dbReference type="SFLD" id="SFLDG00002">
    <property type="entry name" value="C1.7:_P-type_atpase_like"/>
    <property type="match status" value="1"/>
</dbReference>
<dbReference type="InterPro" id="IPR036412">
    <property type="entry name" value="HAD-like_sf"/>
</dbReference>
<sequence>MITKNSIIKEIKLLRHRHWSAWPIIWPFVPLYAVIFTLHLNPEIAWDRTTYLVHGTYINFFHAVCIPIVIFFHGLLSLFTIWSVRFRSLVQFHCVPPKEVDTATHVYVCTKEFKGESEIVPLVHASSDHPCCFVFQQRKWKLDAVTEQFVKPRFPTKDNLSMYFAWEGLATTADRSKQLDMFGRNETEVVIPDFQTLLVDHALAPFFVFQMFCVLLWCLDQYWYYSLFTAVMLVAMECTIVMQRIRNMKTLRSMAEVPVRQVTVLRAGREVSVKTTELLPMDLMVVDNNAPCPADVILVRGTCIVNEAMLTGESTPQLKEAIDAANLPLEMKKHARHLLYSGTQLLLSNGPHGQSDTERGRALAVVLKTGFETKQGKLLRTILHSQERASENNGEAFGFIGLLLVFALMASGYLLKRGLEDPNRDRWKLFLACIQIITAVVPPELPMELTLAVNTALLGLVKQNVFCTEPFRIPYAGKVDTCCFDKTGTLTTDEMLFSGVDMADGKGLLNTLKTVPPKAELVLVTCHSLLQLEGTDTVAGDAMEKASLGALGYRVNIDDTVVYDPPAQKEDIKGKSTTGSSKNETSGSSKSQNRKNNSGFEKQYKILVRFPFLANLRRMPCIVSAPDGKYVVAKGSPEAIAQLCESIPPDFHSVANAHAIKGYRVIALAYRPLKEEERSKEAIHNMDREDCEKNLIFAGLAVFQCPLKKDAKDTIEMLQSGSHRCVIITGDSVQTAISVGRDVTILKCRQQLVASSMKKKGNGEDEVDDCIVWTDAATGKEVNLDRRSILAKTFVQTRRHKVPSDDEWDLCVNAESIPTTTLATLIAQYSEHIAVWARCAPTHKEDIVTDLKQKEHMVLMAGDGTNDVGALKQAHAGIAVLNATSMDASQNVGGSGEHNSNEPHNEPDVPKDHKIPPGFKLTVVPPAPSADAPFMEQVRHKMAQARRRAEIVQIARWNKQLEESKKSRKTAEAGKVASQPEMNAPASDFLMESIFNADDADMGGAPQVKLGDASIAAPFTCRSRALTSVCDIVRLGRSTLVTTLQMYKILALNCLTSAYSMSVLQMDGVKHGESQMILSGIILTVCFLCMSKSQPMPTLCPQRPITKVFHPYMMCTIFMQFGLHLYSMVETVRLVEEADAEGVATMRQAGAEGEFKPTLLNSAMFLLTTLIGGVTFAVNYRGEPFMQSIRKNRPMFYSLVVLALAVFYFASEMDPTLNQSFEIVAFPSKEFRERFLQILLMDALGCFVIEGLSLKLLTEYD</sequence>
<dbReference type="AlphaFoldDB" id="A0A1G4HYE8"/>
<evidence type="ECO:0000256" key="2">
    <source>
        <dbReference type="ARBA" id="ARBA00022692"/>
    </source>
</evidence>